<evidence type="ECO:0000313" key="2">
    <source>
        <dbReference type="Proteomes" id="UP001472677"/>
    </source>
</evidence>
<comment type="caution">
    <text evidence="1">The sequence shown here is derived from an EMBL/GenBank/DDBJ whole genome shotgun (WGS) entry which is preliminary data.</text>
</comment>
<organism evidence="1 2">
    <name type="scientific">Hibiscus sabdariffa</name>
    <name type="common">roselle</name>
    <dbReference type="NCBI Taxonomy" id="183260"/>
    <lineage>
        <taxon>Eukaryota</taxon>
        <taxon>Viridiplantae</taxon>
        <taxon>Streptophyta</taxon>
        <taxon>Embryophyta</taxon>
        <taxon>Tracheophyta</taxon>
        <taxon>Spermatophyta</taxon>
        <taxon>Magnoliopsida</taxon>
        <taxon>eudicotyledons</taxon>
        <taxon>Gunneridae</taxon>
        <taxon>Pentapetalae</taxon>
        <taxon>rosids</taxon>
        <taxon>malvids</taxon>
        <taxon>Malvales</taxon>
        <taxon>Malvaceae</taxon>
        <taxon>Malvoideae</taxon>
        <taxon>Hibiscus</taxon>
    </lineage>
</organism>
<proteinExistence type="predicted"/>
<reference evidence="1 2" key="1">
    <citation type="journal article" date="2024" name="G3 (Bethesda)">
        <title>Genome assembly of Hibiscus sabdariffa L. provides insights into metabolisms of medicinal natural products.</title>
        <authorList>
            <person name="Kim T."/>
        </authorList>
    </citation>
    <scope>NUCLEOTIDE SEQUENCE [LARGE SCALE GENOMIC DNA]</scope>
    <source>
        <strain evidence="1">TK-2024</strain>
        <tissue evidence="1">Old leaves</tissue>
    </source>
</reference>
<protein>
    <submittedName>
        <fullName evidence="1">Uncharacterized protein</fullName>
    </submittedName>
</protein>
<dbReference type="EMBL" id="JBBPBM010000011">
    <property type="protein sequence ID" value="KAK8563550.1"/>
    <property type="molecule type" value="Genomic_DNA"/>
</dbReference>
<evidence type="ECO:0000313" key="1">
    <source>
        <dbReference type="EMBL" id="KAK8563550.1"/>
    </source>
</evidence>
<keyword evidence="2" id="KW-1185">Reference proteome</keyword>
<gene>
    <name evidence="1" type="ORF">V6N12_035696</name>
</gene>
<accession>A0ABR2ENG7</accession>
<sequence length="232" mass="26573">MMFFSGYCGVLKIGEVASRDLGRVFQLTNKENPVSCSRVLACCDCKVSCLLLFIKKEWLVSLDGCSRHCASMGIYVAGYQVSFPFVICLASNEIHGMVAALTEVGGSTIVDEMLLSHCCLGKEMTPRAIWSLHNKSSHHWLLGHAKLSTSNLSLLPIYYISRLFRISWILPFGSAWPSWIDGFAWKYDLFAIKELVPWFSKYMFPHLKYFGVFGYFLKYRCLKIWEDHIFFI</sequence>
<dbReference type="Proteomes" id="UP001472677">
    <property type="component" value="Unassembled WGS sequence"/>
</dbReference>
<name>A0ABR2ENG7_9ROSI</name>